<accession>A0A8C9P3T5</accession>
<dbReference type="PANTHER" id="PTHR10677:SF40">
    <property type="entry name" value="UBIQUITIN-LIKE DOMAIN-CONTAINING PROTEIN"/>
    <property type="match status" value="1"/>
</dbReference>
<reference evidence="3" key="2">
    <citation type="submission" date="2025-09" db="UniProtKB">
        <authorList>
            <consortium name="Ensembl"/>
        </authorList>
    </citation>
    <scope>IDENTIFICATION</scope>
</reference>
<evidence type="ECO:0000313" key="4">
    <source>
        <dbReference type="Proteomes" id="UP000694422"/>
    </source>
</evidence>
<dbReference type="InterPro" id="IPR015496">
    <property type="entry name" value="Ubiquilin"/>
</dbReference>
<evidence type="ECO:0000313" key="3">
    <source>
        <dbReference type="Ensembl" id="ENSSDAP00000002348.1"/>
    </source>
</evidence>
<dbReference type="InterPro" id="IPR029071">
    <property type="entry name" value="Ubiquitin-like_domsf"/>
</dbReference>
<protein>
    <recommendedName>
        <fullName evidence="2">Ubiquitin-like domain-containing protein</fullName>
    </recommendedName>
</protein>
<dbReference type="Proteomes" id="UP000694422">
    <property type="component" value="Unplaced"/>
</dbReference>
<dbReference type="GO" id="GO:0005739">
    <property type="term" value="C:mitochondrion"/>
    <property type="evidence" value="ECO:0007669"/>
    <property type="project" value="InterPro"/>
</dbReference>
<reference evidence="3" key="1">
    <citation type="submission" date="2025-08" db="UniProtKB">
        <authorList>
            <consortium name="Ensembl"/>
        </authorList>
    </citation>
    <scope>IDENTIFICATION</scope>
</reference>
<dbReference type="PANTHER" id="PTHR10677">
    <property type="entry name" value="UBIQUILIN"/>
    <property type="match status" value="1"/>
</dbReference>
<dbReference type="InterPro" id="IPR041565">
    <property type="entry name" value="Parkin_Znf-RING"/>
</dbReference>
<dbReference type="Pfam" id="PF00240">
    <property type="entry name" value="ubiquitin"/>
    <property type="match status" value="1"/>
</dbReference>
<dbReference type="PRINTS" id="PR01475">
    <property type="entry name" value="PARKIN"/>
</dbReference>
<dbReference type="GO" id="GO:0005829">
    <property type="term" value="C:cytosol"/>
    <property type="evidence" value="ECO:0007669"/>
    <property type="project" value="InterPro"/>
</dbReference>
<dbReference type="FunFam" id="3.10.20.90:FF:000142">
    <property type="entry name" value="E3 ubiquitin-protein ligase parkin"/>
    <property type="match status" value="1"/>
</dbReference>
<organism evidence="3 4">
    <name type="scientific">Spermophilus dauricus</name>
    <name type="common">Daurian ground squirrel</name>
    <dbReference type="NCBI Taxonomy" id="99837"/>
    <lineage>
        <taxon>Eukaryota</taxon>
        <taxon>Metazoa</taxon>
        <taxon>Chordata</taxon>
        <taxon>Craniata</taxon>
        <taxon>Vertebrata</taxon>
        <taxon>Euteleostomi</taxon>
        <taxon>Mammalia</taxon>
        <taxon>Eutheria</taxon>
        <taxon>Euarchontoglires</taxon>
        <taxon>Glires</taxon>
        <taxon>Rodentia</taxon>
        <taxon>Sciuromorpha</taxon>
        <taxon>Sciuridae</taxon>
        <taxon>Xerinae</taxon>
        <taxon>Marmotini</taxon>
        <taxon>Spermophilus</taxon>
    </lineage>
</organism>
<dbReference type="Pfam" id="PF17976">
    <property type="entry name" value="zf-RING_12"/>
    <property type="match status" value="1"/>
</dbReference>
<keyword evidence="4" id="KW-1185">Reference proteome</keyword>
<dbReference type="AlphaFoldDB" id="A0A8C9P3T5"/>
<name>A0A8C9P3T5_SPEDA</name>
<evidence type="ECO:0000256" key="1">
    <source>
        <dbReference type="SAM" id="MobiDB-lite"/>
    </source>
</evidence>
<dbReference type="SUPFAM" id="SSF54236">
    <property type="entry name" value="Ubiquitin-like"/>
    <property type="match status" value="1"/>
</dbReference>
<feature type="region of interest" description="Disordered" evidence="1">
    <location>
        <begin position="72"/>
        <end position="106"/>
    </location>
</feature>
<dbReference type="SMART" id="SM00213">
    <property type="entry name" value="UBQ"/>
    <property type="match status" value="1"/>
</dbReference>
<evidence type="ECO:0000259" key="2">
    <source>
        <dbReference type="PROSITE" id="PS50053"/>
    </source>
</evidence>
<dbReference type="GO" id="GO:0004842">
    <property type="term" value="F:ubiquitin-protein transferase activity"/>
    <property type="evidence" value="ECO:0007669"/>
    <property type="project" value="InterPro"/>
</dbReference>
<sequence length="206" mass="22361">MILEVSLHKCHGFPVEVDSDTSIFQLKEVVAKRQGVPAGQLRVIFAGKELQNDLTVQNCDLEQQSIVHIVQRPRRGQEAAAPAGDEPRTILGGPEREPKSLTRVDLSSSMLPADSVGLAVVLDTGSRRDSTAAGGPGTVIPTYNSFYVYCKGPCQGVQPGKLRVRCGTCRQATLTLAQVRRRMHVCDSPSCSVEARSGQHFPLHPY</sequence>
<dbReference type="Gene3D" id="3.10.20.90">
    <property type="entry name" value="Phosphatidylinositol 3-kinase Catalytic Subunit, Chain A, domain 1"/>
    <property type="match status" value="1"/>
</dbReference>
<feature type="domain" description="Ubiquitin-like" evidence="2">
    <location>
        <begin position="1"/>
        <end position="76"/>
    </location>
</feature>
<dbReference type="GO" id="GO:0006511">
    <property type="term" value="P:ubiquitin-dependent protein catabolic process"/>
    <property type="evidence" value="ECO:0007669"/>
    <property type="project" value="TreeGrafter"/>
</dbReference>
<dbReference type="InterPro" id="IPR000626">
    <property type="entry name" value="Ubiquitin-like_dom"/>
</dbReference>
<dbReference type="Ensembl" id="ENSSDAT00000002717.1">
    <property type="protein sequence ID" value="ENSSDAP00000002348.1"/>
    <property type="gene ID" value="ENSSDAG00000002234.1"/>
</dbReference>
<proteinExistence type="predicted"/>
<dbReference type="CDD" id="cd01798">
    <property type="entry name" value="Ubl_parkin"/>
    <property type="match status" value="1"/>
</dbReference>
<dbReference type="InterPro" id="IPR003977">
    <property type="entry name" value="Parkin"/>
</dbReference>
<dbReference type="GO" id="GO:0031593">
    <property type="term" value="F:polyubiquitin modification-dependent protein binding"/>
    <property type="evidence" value="ECO:0007669"/>
    <property type="project" value="TreeGrafter"/>
</dbReference>
<dbReference type="PROSITE" id="PS50053">
    <property type="entry name" value="UBIQUITIN_2"/>
    <property type="match status" value="1"/>
</dbReference>